<dbReference type="GO" id="GO:0080043">
    <property type="term" value="F:quercetin 3-O-glucosyltransferase activity"/>
    <property type="evidence" value="ECO:0007669"/>
    <property type="project" value="TreeGrafter"/>
</dbReference>
<dbReference type="Pfam" id="PF00201">
    <property type="entry name" value="UDPGT"/>
    <property type="match status" value="1"/>
</dbReference>
<dbReference type="GO" id="GO:0080044">
    <property type="term" value="F:quercetin 7-O-glucosyltransferase activity"/>
    <property type="evidence" value="ECO:0007669"/>
    <property type="project" value="TreeGrafter"/>
</dbReference>
<evidence type="ECO:0000256" key="1">
    <source>
        <dbReference type="ARBA" id="ARBA00009995"/>
    </source>
</evidence>
<comment type="similarity">
    <text evidence="1 4">Belongs to the UDP-glycosyltransferase family.</text>
</comment>
<proteinExistence type="inferred from homology"/>
<organism evidence="6 7">
    <name type="scientific">Phoenix dactylifera</name>
    <name type="common">Date palm</name>
    <dbReference type="NCBI Taxonomy" id="42345"/>
    <lineage>
        <taxon>Eukaryota</taxon>
        <taxon>Viridiplantae</taxon>
        <taxon>Streptophyta</taxon>
        <taxon>Embryophyta</taxon>
        <taxon>Tracheophyta</taxon>
        <taxon>Spermatophyta</taxon>
        <taxon>Magnoliopsida</taxon>
        <taxon>Liliopsida</taxon>
        <taxon>Arecaceae</taxon>
        <taxon>Coryphoideae</taxon>
        <taxon>Phoeniceae</taxon>
        <taxon>Phoenix</taxon>
    </lineage>
</organism>
<dbReference type="PANTHER" id="PTHR11926:SF1494">
    <property type="entry name" value="FLAVONOL 3-O-GLUCOSYLTRANSFERASE UGT76E12-RELATED"/>
    <property type="match status" value="1"/>
</dbReference>
<dbReference type="RefSeq" id="XP_008805421.4">
    <property type="nucleotide sequence ID" value="XM_008807199.4"/>
</dbReference>
<evidence type="ECO:0000256" key="3">
    <source>
        <dbReference type="ARBA" id="ARBA00022679"/>
    </source>
</evidence>
<dbReference type="PROSITE" id="PS00375">
    <property type="entry name" value="UDPGT"/>
    <property type="match status" value="1"/>
</dbReference>
<reference evidence="6" key="1">
    <citation type="journal article" date="2019" name="Nat. Commun.">
        <title>Genome-wide association mapping of date palm fruit traits.</title>
        <authorList>
            <person name="Hazzouri K.M."/>
            <person name="Gros-Balthazard M."/>
            <person name="Flowers J.M."/>
            <person name="Copetti D."/>
            <person name="Lemansour A."/>
            <person name="Lebrun M."/>
            <person name="Masmoudi K."/>
            <person name="Ferrand S."/>
            <person name="Dhar M.I."/>
            <person name="Fresquez Z.A."/>
            <person name="Rosas U."/>
            <person name="Zhang J."/>
            <person name="Talag J."/>
            <person name="Lee S."/>
            <person name="Kudrna D."/>
            <person name="Powell R.F."/>
            <person name="Leitch I.J."/>
            <person name="Krueger R.R."/>
            <person name="Wing R.A."/>
            <person name="Amiri K.M.A."/>
            <person name="Purugganan M.D."/>
        </authorList>
    </citation>
    <scope>NUCLEOTIDE SEQUENCE [LARGE SCALE GENOMIC DNA]</scope>
    <source>
        <strain evidence="6">cv. Khalas</strain>
    </source>
</reference>
<dbReference type="EC" id="2.4.1.-" evidence="5"/>
<keyword evidence="2 4" id="KW-0328">Glycosyltransferase</keyword>
<dbReference type="SUPFAM" id="SSF53756">
    <property type="entry name" value="UDP-Glycosyltransferase/glycogen phosphorylase"/>
    <property type="match status" value="1"/>
</dbReference>
<dbReference type="KEGG" id="pda:103718397"/>
<name>A0A8B7CSF2_PHODC</name>
<evidence type="ECO:0000313" key="7">
    <source>
        <dbReference type="RefSeq" id="XP_008805421.4"/>
    </source>
</evidence>
<dbReference type="GeneID" id="103718397"/>
<dbReference type="CDD" id="cd03784">
    <property type="entry name" value="GT1_Gtf-like"/>
    <property type="match status" value="1"/>
</dbReference>
<evidence type="ECO:0000256" key="5">
    <source>
        <dbReference type="RuleBase" id="RU362057"/>
    </source>
</evidence>
<dbReference type="AlphaFoldDB" id="A0A8B7CSF2"/>
<gene>
    <name evidence="7" type="primary">LOC103718397</name>
</gene>
<dbReference type="Proteomes" id="UP000228380">
    <property type="component" value="Chromosome 1"/>
</dbReference>
<dbReference type="FunFam" id="3.40.50.2000:FF:000060">
    <property type="entry name" value="Glycosyltransferase"/>
    <property type="match status" value="1"/>
</dbReference>
<evidence type="ECO:0000256" key="2">
    <source>
        <dbReference type="ARBA" id="ARBA00022676"/>
    </source>
</evidence>
<keyword evidence="3 4" id="KW-0808">Transferase</keyword>
<evidence type="ECO:0000256" key="4">
    <source>
        <dbReference type="RuleBase" id="RU003718"/>
    </source>
</evidence>
<reference evidence="7" key="2">
    <citation type="submission" date="2025-08" db="UniProtKB">
        <authorList>
            <consortium name="RefSeq"/>
        </authorList>
    </citation>
    <scope>IDENTIFICATION</scope>
    <source>
        <tissue evidence="7">Young leaves</tissue>
    </source>
</reference>
<evidence type="ECO:0000313" key="6">
    <source>
        <dbReference type="Proteomes" id="UP000228380"/>
    </source>
</evidence>
<dbReference type="OrthoDB" id="5835829at2759"/>
<keyword evidence="6" id="KW-1185">Reference proteome</keyword>
<sequence length="476" mass="49922">MYFPSSSPDSNLRSHDKVFDMNSSAEHPPHVALVAFPFGTHAGPLLALARALAAAAPATTFSFLSTARSLASLRGGGAVLAGNLRFVPLSDGIPEGSSAAGIEEQIGMFLSAAPAIVRKGIEAASAEAGGAAVSCVVSDAFLWMAGKAAEEMGVPWVPLWTGGSGGLLAHLHTDLLRRMIGVGEEANPGRADEILDFIPGLSAHRVRDLPEGIIFGPLNSSISLLLHLMAQQIPRAAAAVVLNNFHGLDPSVDAGLAAALPNPLPLGPIHLLAPPLAEPDPHLCLPWLDRHGPATVVYVGFGTVTTPPPAEIAWLAEGLKASGAPFIWSLKEAARELLPPGFLLRTRERGLVVNWAPQRGILGHVAAGAFVTHCGWNSVLEGITAGVPMVCRPFFGDQTLNARAVSHVWGIGEVFEGGVVTKEGTVRALEVVLRGEEGKRMRERAAELKAMAVQAVRPGGSSSENFNKLLKIIHRN</sequence>
<dbReference type="InterPro" id="IPR035595">
    <property type="entry name" value="UDP_glycos_trans_CS"/>
</dbReference>
<protein>
    <recommendedName>
        <fullName evidence="5">Glycosyltransferase</fullName>
        <ecNumber evidence="5">2.4.1.-</ecNumber>
    </recommendedName>
</protein>
<dbReference type="PANTHER" id="PTHR11926">
    <property type="entry name" value="GLUCOSYL/GLUCURONOSYL TRANSFERASES"/>
    <property type="match status" value="1"/>
</dbReference>
<dbReference type="InterPro" id="IPR002213">
    <property type="entry name" value="UDP_glucos_trans"/>
</dbReference>
<dbReference type="Gene3D" id="3.40.50.2000">
    <property type="entry name" value="Glycogen Phosphorylase B"/>
    <property type="match status" value="2"/>
</dbReference>
<accession>A0A8B7CSF2</accession>